<keyword evidence="1" id="KW-0677">Repeat</keyword>
<evidence type="ECO:0000313" key="4">
    <source>
        <dbReference type="EMBL" id="AGF57747.1"/>
    </source>
</evidence>
<protein>
    <recommendedName>
        <fullName evidence="6">Cell wall binding repeat-containing protein</fullName>
    </recommendedName>
</protein>
<organism evidence="4 5">
    <name type="scientific">Clostridium saccharoperbutylacetonicum N1-4(HMT)</name>
    <dbReference type="NCBI Taxonomy" id="931276"/>
    <lineage>
        <taxon>Bacteria</taxon>
        <taxon>Bacillati</taxon>
        <taxon>Bacillota</taxon>
        <taxon>Clostridia</taxon>
        <taxon>Eubacteriales</taxon>
        <taxon>Clostridiaceae</taxon>
        <taxon>Clostridium</taxon>
    </lineage>
</organism>
<evidence type="ECO:0000256" key="3">
    <source>
        <dbReference type="SAM" id="SignalP"/>
    </source>
</evidence>
<dbReference type="PROSITE" id="PS51170">
    <property type="entry name" value="CW"/>
    <property type="match status" value="1"/>
</dbReference>
<dbReference type="SUPFAM" id="SSF69360">
    <property type="entry name" value="Cell wall binding repeat"/>
    <property type="match status" value="1"/>
</dbReference>
<dbReference type="Proteomes" id="UP000011728">
    <property type="component" value="Chromosome"/>
</dbReference>
<feature type="chain" id="PRO_5004015736" description="Cell wall binding repeat-containing protein" evidence="3">
    <location>
        <begin position="30"/>
        <end position="364"/>
    </location>
</feature>
<evidence type="ECO:0000313" key="5">
    <source>
        <dbReference type="Proteomes" id="UP000011728"/>
    </source>
</evidence>
<dbReference type="SUPFAM" id="SSF52058">
    <property type="entry name" value="L domain-like"/>
    <property type="match status" value="2"/>
</dbReference>
<dbReference type="STRING" id="36745.CLSAP_37570"/>
<dbReference type="AlphaFoldDB" id="M1N2U9"/>
<dbReference type="PANTHER" id="PTHR45661:SF3">
    <property type="entry name" value="IG-LIKE DOMAIN-CONTAINING PROTEIN"/>
    <property type="match status" value="1"/>
</dbReference>
<dbReference type="InterPro" id="IPR026906">
    <property type="entry name" value="LRR_5"/>
</dbReference>
<reference evidence="4 5" key="1">
    <citation type="submission" date="2013-02" db="EMBL/GenBank/DDBJ databases">
        <title>Genome sequence of Clostridium saccharoperbutylacetonicum N1-4(HMT).</title>
        <authorList>
            <person name="Poehlein A."/>
            <person name="Daniel R."/>
        </authorList>
    </citation>
    <scope>NUCLEOTIDE SEQUENCE [LARGE SCALE GENOMIC DNA]</scope>
    <source>
        <strain evidence="5">N1-4(HMT)</strain>
    </source>
</reference>
<dbReference type="HOGENOM" id="CLU_061520_0_0_9"/>
<feature type="repeat" description="Cell wall-binding" evidence="2">
    <location>
        <begin position="48"/>
        <end position="67"/>
    </location>
</feature>
<evidence type="ECO:0000256" key="2">
    <source>
        <dbReference type="PROSITE-ProRule" id="PRU00591"/>
    </source>
</evidence>
<dbReference type="KEGG" id="csr:Cspa_c39900"/>
<keyword evidence="3" id="KW-0732">Signal</keyword>
<gene>
    <name evidence="4" type="ORF">Cspa_c39900</name>
</gene>
<dbReference type="eggNOG" id="COG4886">
    <property type="taxonomic scope" value="Bacteria"/>
</dbReference>
<dbReference type="Pfam" id="PF13306">
    <property type="entry name" value="LRR_5"/>
    <property type="match status" value="2"/>
</dbReference>
<evidence type="ECO:0000256" key="1">
    <source>
        <dbReference type="ARBA" id="ARBA00022737"/>
    </source>
</evidence>
<sequence>MKKSKLTKVIACALVVASVLLLKPIGASAEWKQDKNGWWWYSEGSSWATGWRVINGNLYYFDSRGFMLDNRPNDFQSEYSINSSGQFENITFEGAWAFYKQTGKIVAYLGTDSNVVIPDKIDNVLVTSIGNKAFYKNKNIINITIPNSVKTIERSAFYGSISLKSINIPASVKSIDGQALLGCNNLTSITVDENNTSFKSIDGILYSKDGNKLLCYPSGKADEKFAIPNGVTELGGNAFYGNVNLKSIEIPSSVTIIGGSAFDRCKNLSKITIPNGVTSIGIGMFYGCTDLSSVTIPNSVTRIEHSAFQDCTGLSSITIPNSVTRIDIGAFSGCKNTIFNVKSEAVKQLLIESGVNVSKIIVNS</sequence>
<dbReference type="InterPro" id="IPR032675">
    <property type="entry name" value="LRR_dom_sf"/>
</dbReference>
<keyword evidence="5" id="KW-1185">Reference proteome</keyword>
<feature type="signal peptide" evidence="3">
    <location>
        <begin position="1"/>
        <end position="29"/>
    </location>
</feature>
<dbReference type="PANTHER" id="PTHR45661">
    <property type="entry name" value="SURFACE ANTIGEN"/>
    <property type="match status" value="1"/>
</dbReference>
<proteinExistence type="predicted"/>
<dbReference type="PATRIC" id="fig|931276.5.peg.4024"/>
<dbReference type="Gene3D" id="3.80.10.10">
    <property type="entry name" value="Ribonuclease Inhibitor"/>
    <property type="match status" value="1"/>
</dbReference>
<dbReference type="OrthoDB" id="1887034at2"/>
<dbReference type="InterPro" id="IPR018337">
    <property type="entry name" value="Cell_wall/Cho-bd_repeat"/>
</dbReference>
<accession>M1N2U9</accession>
<name>M1N2U9_9CLOT</name>
<evidence type="ECO:0008006" key="6">
    <source>
        <dbReference type="Google" id="ProtNLM"/>
    </source>
</evidence>
<dbReference type="InterPro" id="IPR053139">
    <property type="entry name" value="Surface_bspA-like"/>
</dbReference>
<dbReference type="EMBL" id="CP004121">
    <property type="protein sequence ID" value="AGF57747.1"/>
    <property type="molecule type" value="Genomic_DNA"/>
</dbReference>
<dbReference type="RefSeq" id="WP_015394060.1">
    <property type="nucleotide sequence ID" value="NC_020291.1"/>
</dbReference>